<dbReference type="InParanoid" id="A0A1X7VCV7"/>
<evidence type="ECO:0000256" key="1">
    <source>
        <dbReference type="SAM" id="SignalP"/>
    </source>
</evidence>
<organism evidence="2">
    <name type="scientific">Amphimedon queenslandica</name>
    <name type="common">Sponge</name>
    <dbReference type="NCBI Taxonomy" id="400682"/>
    <lineage>
        <taxon>Eukaryota</taxon>
        <taxon>Metazoa</taxon>
        <taxon>Porifera</taxon>
        <taxon>Demospongiae</taxon>
        <taxon>Heteroscleromorpha</taxon>
        <taxon>Haplosclerida</taxon>
        <taxon>Niphatidae</taxon>
        <taxon>Amphimedon</taxon>
    </lineage>
</organism>
<dbReference type="EnsemblMetazoa" id="Aqu2.1.37352_001">
    <property type="protein sequence ID" value="Aqu2.1.37352_001"/>
    <property type="gene ID" value="Aqu2.1.37352"/>
</dbReference>
<feature type="signal peptide" evidence="1">
    <location>
        <begin position="1"/>
        <end position="17"/>
    </location>
</feature>
<dbReference type="AlphaFoldDB" id="A0A1X7VCV7"/>
<proteinExistence type="predicted"/>
<keyword evidence="1" id="KW-0732">Signal</keyword>
<protein>
    <submittedName>
        <fullName evidence="2">Uncharacterized protein</fullName>
    </submittedName>
</protein>
<sequence length="58" mass="6387">MMMIVILKMAVLTIVECILTRESLASNGTVQTGASHNSKVMLVLFLKLDIIVMNPLKI</sequence>
<evidence type="ECO:0000313" key="2">
    <source>
        <dbReference type="EnsemblMetazoa" id="Aqu2.1.37352_001"/>
    </source>
</evidence>
<feature type="chain" id="PRO_5013141072" evidence="1">
    <location>
        <begin position="18"/>
        <end position="58"/>
    </location>
</feature>
<name>A0A1X7VCV7_AMPQE</name>
<reference evidence="2" key="1">
    <citation type="submission" date="2017-05" db="UniProtKB">
        <authorList>
            <consortium name="EnsemblMetazoa"/>
        </authorList>
    </citation>
    <scope>IDENTIFICATION</scope>
</reference>
<accession>A0A1X7VCV7</accession>